<reference evidence="2 3" key="1">
    <citation type="journal article" date="2023" name="Proc. Natl. Acad. Sci. U.S.A.">
        <title>A global phylogenomic analysis of the shiitake genus Lentinula.</title>
        <authorList>
            <person name="Sierra-Patev S."/>
            <person name="Min B."/>
            <person name="Naranjo-Ortiz M."/>
            <person name="Looney B."/>
            <person name="Konkel Z."/>
            <person name="Slot J.C."/>
            <person name="Sakamoto Y."/>
            <person name="Steenwyk J.L."/>
            <person name="Rokas A."/>
            <person name="Carro J."/>
            <person name="Camarero S."/>
            <person name="Ferreira P."/>
            <person name="Molpeceres G."/>
            <person name="Ruiz-Duenas F.J."/>
            <person name="Serrano A."/>
            <person name="Henrissat B."/>
            <person name="Drula E."/>
            <person name="Hughes K.W."/>
            <person name="Mata J.L."/>
            <person name="Ishikawa N.K."/>
            <person name="Vargas-Isla R."/>
            <person name="Ushijima S."/>
            <person name="Smith C.A."/>
            <person name="Donoghue J."/>
            <person name="Ahrendt S."/>
            <person name="Andreopoulos W."/>
            <person name="He G."/>
            <person name="LaButti K."/>
            <person name="Lipzen A."/>
            <person name="Ng V."/>
            <person name="Riley R."/>
            <person name="Sandor L."/>
            <person name="Barry K."/>
            <person name="Martinez A.T."/>
            <person name="Xiao Y."/>
            <person name="Gibbons J.G."/>
            <person name="Terashima K."/>
            <person name="Grigoriev I.V."/>
            <person name="Hibbett D."/>
        </authorList>
    </citation>
    <scope>NUCLEOTIDE SEQUENCE [LARGE SCALE GENOMIC DNA]</scope>
    <source>
        <strain evidence="2 3">TFB7810</strain>
    </source>
</reference>
<comment type="caution">
    <text evidence="2">The sequence shown here is derived from an EMBL/GenBank/DDBJ whole genome shotgun (WGS) entry which is preliminary data.</text>
</comment>
<evidence type="ECO:0000313" key="2">
    <source>
        <dbReference type="EMBL" id="KAJ3743923.1"/>
    </source>
</evidence>
<keyword evidence="3" id="KW-1185">Reference proteome</keyword>
<organism evidence="2 3">
    <name type="scientific">Lentinula detonsa</name>
    <dbReference type="NCBI Taxonomy" id="2804962"/>
    <lineage>
        <taxon>Eukaryota</taxon>
        <taxon>Fungi</taxon>
        <taxon>Dikarya</taxon>
        <taxon>Basidiomycota</taxon>
        <taxon>Agaricomycotina</taxon>
        <taxon>Agaricomycetes</taxon>
        <taxon>Agaricomycetidae</taxon>
        <taxon>Agaricales</taxon>
        <taxon>Marasmiineae</taxon>
        <taxon>Omphalotaceae</taxon>
        <taxon>Lentinula</taxon>
    </lineage>
</organism>
<keyword evidence="1" id="KW-1133">Transmembrane helix</keyword>
<evidence type="ECO:0000256" key="1">
    <source>
        <dbReference type="SAM" id="Phobius"/>
    </source>
</evidence>
<dbReference type="AlphaFoldDB" id="A0A9W8TXB9"/>
<proteinExistence type="predicted"/>
<keyword evidence="1" id="KW-0472">Membrane</keyword>
<name>A0A9W8TXB9_9AGAR</name>
<gene>
    <name evidence="2" type="ORF">DFH05DRAFT_1493003</name>
</gene>
<dbReference type="EMBL" id="JANVFU010000007">
    <property type="protein sequence ID" value="KAJ3743923.1"/>
    <property type="molecule type" value="Genomic_DNA"/>
</dbReference>
<sequence length="161" mass="18236">MFNSNQESYIAWDDHVYGLDKLVMALKDQLINTPYCHHALNEHHDLNWCCYTAVACHPKDPIALQHVNGYLINKIHPCVVPLQSQFTMQMREGLYETTISLPTSRRKQRLSMSSVLFKLYPLHVTMSICMSLIQLLQMTLYSCSKAGPRSSSASTSSSVAV</sequence>
<protein>
    <submittedName>
        <fullName evidence="2">Uncharacterized protein</fullName>
    </submittedName>
</protein>
<feature type="transmembrane region" description="Helical" evidence="1">
    <location>
        <begin position="115"/>
        <end position="136"/>
    </location>
</feature>
<evidence type="ECO:0000313" key="3">
    <source>
        <dbReference type="Proteomes" id="UP001142393"/>
    </source>
</evidence>
<dbReference type="Proteomes" id="UP001142393">
    <property type="component" value="Unassembled WGS sequence"/>
</dbReference>
<accession>A0A9W8TXB9</accession>
<keyword evidence="1" id="KW-0812">Transmembrane</keyword>